<evidence type="ECO:0000256" key="1">
    <source>
        <dbReference type="SAM" id="MobiDB-lite"/>
    </source>
</evidence>
<gene>
    <name evidence="2" type="ORF">EZS28_003379</name>
</gene>
<dbReference type="AlphaFoldDB" id="A0A5J4X1B7"/>
<evidence type="ECO:0000313" key="2">
    <source>
        <dbReference type="EMBL" id="KAA6401098.1"/>
    </source>
</evidence>
<comment type="caution">
    <text evidence="2">The sequence shown here is derived from an EMBL/GenBank/DDBJ whole genome shotgun (WGS) entry which is preliminary data.</text>
</comment>
<name>A0A5J4X1B7_9EUKA</name>
<organism evidence="2 3">
    <name type="scientific">Streblomastix strix</name>
    <dbReference type="NCBI Taxonomy" id="222440"/>
    <lineage>
        <taxon>Eukaryota</taxon>
        <taxon>Metamonada</taxon>
        <taxon>Preaxostyla</taxon>
        <taxon>Oxymonadida</taxon>
        <taxon>Streblomastigidae</taxon>
        <taxon>Streblomastix</taxon>
    </lineage>
</organism>
<dbReference type="EMBL" id="SNRW01000447">
    <property type="protein sequence ID" value="KAA6401098.1"/>
    <property type="molecule type" value="Genomic_DNA"/>
</dbReference>
<sequence>MKKKMHDFNNYESNYEELFNNQSEEDQDDDEEEVSQYEEIFNNQDEFEYAGEFAYQSGFEFDNNEGMEGEVSGSDYTYEKENGVIQVTEYGEICDTGDIISAFQFGGIRFADDTTLLLALIVRADCQTGKFGGFCFKAVVLISAIGENQFALVINVFASFTCYTVILLQC</sequence>
<protein>
    <submittedName>
        <fullName evidence="2">Uncharacterized protein</fullName>
    </submittedName>
</protein>
<feature type="compositionally biased region" description="Acidic residues" evidence="1">
    <location>
        <begin position="23"/>
        <end position="36"/>
    </location>
</feature>
<proteinExistence type="predicted"/>
<dbReference type="Proteomes" id="UP000324800">
    <property type="component" value="Unassembled WGS sequence"/>
</dbReference>
<evidence type="ECO:0000313" key="3">
    <source>
        <dbReference type="Proteomes" id="UP000324800"/>
    </source>
</evidence>
<reference evidence="2 3" key="1">
    <citation type="submission" date="2019-03" db="EMBL/GenBank/DDBJ databases">
        <title>Single cell metagenomics reveals metabolic interactions within the superorganism composed of flagellate Streblomastix strix and complex community of Bacteroidetes bacteria on its surface.</title>
        <authorList>
            <person name="Treitli S.C."/>
            <person name="Kolisko M."/>
            <person name="Husnik F."/>
            <person name="Keeling P."/>
            <person name="Hampl V."/>
        </authorList>
    </citation>
    <scope>NUCLEOTIDE SEQUENCE [LARGE SCALE GENOMIC DNA]</scope>
    <source>
        <strain evidence="2">ST1C</strain>
    </source>
</reference>
<accession>A0A5J4X1B7</accession>
<feature type="region of interest" description="Disordered" evidence="1">
    <location>
        <begin position="1"/>
        <end position="36"/>
    </location>
</feature>